<name>A0A1P9WVR7_9BACT</name>
<dbReference type="Pfam" id="PF13585">
    <property type="entry name" value="CHU_C"/>
    <property type="match status" value="1"/>
</dbReference>
<dbReference type="OrthoDB" id="1491125at2"/>
<dbReference type="KEGG" id="smon:AWR27_08855"/>
<accession>A0A1P9WVR7</accession>
<keyword evidence="3" id="KW-1185">Reference proteome</keyword>
<dbReference type="InterPro" id="IPR026341">
    <property type="entry name" value="T9SS_type_B"/>
</dbReference>
<sequence length="509" mass="56915">MRWSVGLIVCLSLWTSVRAFGQELIPNGGFETYATCPRKDNLLSEATPWYNPNTATPDFYHSCFPTPQMELPPHSGQGLARLFMDLGWAEYLATPLKEPLLAGETYQFELYVASPKPTQYPIGSFGAYFANQPVGSADKTLLRLDNPPQVLDNTPRRLTQRLKWEKMGGCLLAKGGERHVVIGNFAALPSTLGDYYLFIDDVSLKPIRLDLGRDTTLCGRRSTLLLDATTPGAIFYEWNTGSNAPTLQVAKPGRYWVTVQTPCKTLRDTITVTYPPDFSLGADTTLCEGKTLMLHVDAPGTYQWQDGSRRNTFLVERAGQYVVQVTNKNCMVADTIAVRYSRPPQLDLGADQQLCGTEVYTIRPTFANGTFRWLDAFADVERTVNASGIFRASVTNACATRTDDVLIDYSGCSCQVYAPDAFSPNTDGLNDVFEPFACNDITFLTLTVYDRWGEAVFHTDQPPFRWNGTYQGERCATAVYTWQLSYLFQRPDAPPIRQTKQKRLTLLSQ</sequence>
<evidence type="ECO:0008006" key="4">
    <source>
        <dbReference type="Google" id="ProtNLM"/>
    </source>
</evidence>
<dbReference type="NCBIfam" id="TIGR04131">
    <property type="entry name" value="Bac_Flav_CTERM"/>
    <property type="match status" value="1"/>
</dbReference>
<organism evidence="2 3">
    <name type="scientific">Spirosoma montaniterrae</name>
    <dbReference type="NCBI Taxonomy" id="1178516"/>
    <lineage>
        <taxon>Bacteria</taxon>
        <taxon>Pseudomonadati</taxon>
        <taxon>Bacteroidota</taxon>
        <taxon>Cytophagia</taxon>
        <taxon>Cytophagales</taxon>
        <taxon>Cytophagaceae</taxon>
        <taxon>Spirosoma</taxon>
    </lineage>
</organism>
<dbReference type="Proteomes" id="UP000187941">
    <property type="component" value="Chromosome"/>
</dbReference>
<feature type="signal peptide" evidence="1">
    <location>
        <begin position="1"/>
        <end position="21"/>
    </location>
</feature>
<dbReference type="EMBL" id="CP014263">
    <property type="protein sequence ID" value="AQG79420.1"/>
    <property type="molecule type" value="Genomic_DNA"/>
</dbReference>
<keyword evidence="1" id="KW-0732">Signal</keyword>
<dbReference type="RefSeq" id="WP_077130855.1">
    <property type="nucleotide sequence ID" value="NZ_CP014263.1"/>
</dbReference>
<evidence type="ECO:0000313" key="3">
    <source>
        <dbReference type="Proteomes" id="UP000187941"/>
    </source>
</evidence>
<evidence type="ECO:0000313" key="2">
    <source>
        <dbReference type="EMBL" id="AQG79420.1"/>
    </source>
</evidence>
<dbReference type="STRING" id="1178516.AWR27_08855"/>
<reference evidence="2 3" key="1">
    <citation type="submission" date="2016-01" db="EMBL/GenBank/DDBJ databases">
        <authorList>
            <person name="Oliw E.H."/>
        </authorList>
    </citation>
    <scope>NUCLEOTIDE SEQUENCE [LARGE SCALE GENOMIC DNA]</scope>
    <source>
        <strain evidence="2 3">DY10</strain>
    </source>
</reference>
<feature type="chain" id="PRO_5013247418" description="Gliding motility-associated C-terminal domain-containing protein" evidence="1">
    <location>
        <begin position="22"/>
        <end position="509"/>
    </location>
</feature>
<protein>
    <recommendedName>
        <fullName evidence="4">Gliding motility-associated C-terminal domain-containing protein</fullName>
    </recommendedName>
</protein>
<gene>
    <name evidence="2" type="ORF">AWR27_08855</name>
</gene>
<dbReference type="AlphaFoldDB" id="A0A1P9WVR7"/>
<proteinExistence type="predicted"/>
<evidence type="ECO:0000256" key="1">
    <source>
        <dbReference type="SAM" id="SignalP"/>
    </source>
</evidence>